<dbReference type="Pfam" id="PF07905">
    <property type="entry name" value="PucR"/>
    <property type="match status" value="1"/>
</dbReference>
<dbReference type="KEGG" id="amic:Ami3637_06670"/>
<name>A0A6P1MDZ4_9FIRM</name>
<dbReference type="EMBL" id="CP047591">
    <property type="protein sequence ID" value="QHI72127.1"/>
    <property type="molecule type" value="Genomic_DNA"/>
</dbReference>
<accession>A0A6P1MDZ4</accession>
<proteinExistence type="predicted"/>
<evidence type="ECO:0008006" key="5">
    <source>
        <dbReference type="Google" id="ProtNLM"/>
    </source>
</evidence>
<dbReference type="InterPro" id="IPR012914">
    <property type="entry name" value="PucR_dom"/>
</dbReference>
<reference evidence="3 4" key="1">
    <citation type="submission" date="2020-01" db="EMBL/GenBank/DDBJ databases">
        <title>Genomic analysis of Aminipila sp. CBA3637.</title>
        <authorList>
            <person name="Kim Y.B."/>
            <person name="Roh S.W."/>
        </authorList>
    </citation>
    <scope>NUCLEOTIDE SEQUENCE [LARGE SCALE GENOMIC DNA]</scope>
    <source>
        <strain evidence="3 4">CBA3637</strain>
    </source>
</reference>
<sequence>MTSGDLFITCLEQFQVDKDGIYDYINALIMTDSSGLLVVTDEHIGIITKDIEKICNENDFPLILIKDDLPYAVIMDTVNQYIAIENLNVINTLKLDKIMYGSISNNEKMEILHSIKPNIAQYVRTIYVDGEFNSEIAELKAHTSYLNNVSDIFVRNNNYKVFILSADNSKKLKHHSDAAAAQIKEFVNNPRVGFSRIYTRRDIGKALEEGKCSLETAKTMNMDFQEYDPLSVMQLLVSVRDTQEAQDFYEAYVNAVKEKVSGENLREVLLTMETYVANSGDYKVTAKVMSQHENTIRYRVNKVKCALNMENDNIKFNETIAIAVKLRILMNKTL</sequence>
<organism evidence="3 4">
    <name type="scientific">Aminipila terrae</name>
    <dbReference type="NCBI Taxonomy" id="2697030"/>
    <lineage>
        <taxon>Bacteria</taxon>
        <taxon>Bacillati</taxon>
        <taxon>Bacillota</taxon>
        <taxon>Clostridia</taxon>
        <taxon>Peptostreptococcales</taxon>
        <taxon>Anaerovoracaceae</taxon>
        <taxon>Aminipila</taxon>
    </lineage>
</organism>
<gene>
    <name evidence="3" type="ORF">Ami3637_06670</name>
</gene>
<dbReference type="Pfam" id="PF13556">
    <property type="entry name" value="HTH_30"/>
    <property type="match status" value="1"/>
</dbReference>
<evidence type="ECO:0000259" key="2">
    <source>
        <dbReference type="Pfam" id="PF13556"/>
    </source>
</evidence>
<evidence type="ECO:0000313" key="4">
    <source>
        <dbReference type="Proteomes" id="UP000463883"/>
    </source>
</evidence>
<dbReference type="InterPro" id="IPR042070">
    <property type="entry name" value="PucR_C-HTH_sf"/>
</dbReference>
<dbReference type="InterPro" id="IPR025736">
    <property type="entry name" value="PucR_C-HTH_dom"/>
</dbReference>
<feature type="domain" description="PucR C-terminal helix-turn-helix" evidence="2">
    <location>
        <begin position="269"/>
        <end position="315"/>
    </location>
</feature>
<feature type="domain" description="Purine catabolism PurC-like" evidence="1">
    <location>
        <begin position="2"/>
        <end position="82"/>
    </location>
</feature>
<protein>
    <recommendedName>
        <fullName evidence="5">PucR family transcriptional regulator</fullName>
    </recommendedName>
</protein>
<evidence type="ECO:0000313" key="3">
    <source>
        <dbReference type="EMBL" id="QHI72127.1"/>
    </source>
</evidence>
<dbReference type="AlphaFoldDB" id="A0A6P1MDZ4"/>
<evidence type="ECO:0000259" key="1">
    <source>
        <dbReference type="Pfam" id="PF07905"/>
    </source>
</evidence>
<dbReference type="Gene3D" id="1.10.10.2840">
    <property type="entry name" value="PucR C-terminal helix-turn-helix domain"/>
    <property type="match status" value="1"/>
</dbReference>
<keyword evidence="4" id="KW-1185">Reference proteome</keyword>
<dbReference type="Proteomes" id="UP000463883">
    <property type="component" value="Chromosome"/>
</dbReference>